<keyword evidence="2" id="KW-1185">Reference proteome</keyword>
<evidence type="ECO:0000313" key="1">
    <source>
        <dbReference type="EMBL" id="TFY83058.1"/>
    </source>
</evidence>
<name>A0A4Z0ABS2_9AGAM</name>
<sequence length="251" mass="27324">MSIVYRVGPYWRGYGGIKSIIVFGDSYSHVGYHSQAPPPTSARPLGVASPGLTVNEPGYPNWVGHLITAHTHGQSNILVYDYAVRGDTAPGVSRQITEQFLPTVGRRPRYTQSRGEIAGILATLFAAQEQLYGAGARNFLFVDVPPIHRSPIGTQPGLTDYFTPFAIWNEELRRAVAAFAASHADVTAMVYSSWATFSRVLDNPAAYGFNPQDVRVQGGSIWFDHIHPTTRLASIVADEIAHFLAAQAPTA</sequence>
<dbReference type="Proteomes" id="UP000298061">
    <property type="component" value="Unassembled WGS sequence"/>
</dbReference>
<accession>A0A4Z0ABS2</accession>
<dbReference type="STRING" id="135208.A0A4Z0ABS2"/>
<dbReference type="Gene3D" id="3.40.50.1110">
    <property type="entry name" value="SGNH hydrolase"/>
    <property type="match status" value="1"/>
</dbReference>
<comment type="caution">
    <text evidence="1">The sequence shown here is derived from an EMBL/GenBank/DDBJ whole genome shotgun (WGS) entry which is preliminary data.</text>
</comment>
<organism evidence="1 2">
    <name type="scientific">Hericium alpestre</name>
    <dbReference type="NCBI Taxonomy" id="135208"/>
    <lineage>
        <taxon>Eukaryota</taxon>
        <taxon>Fungi</taxon>
        <taxon>Dikarya</taxon>
        <taxon>Basidiomycota</taxon>
        <taxon>Agaricomycotina</taxon>
        <taxon>Agaricomycetes</taxon>
        <taxon>Russulales</taxon>
        <taxon>Hericiaceae</taxon>
        <taxon>Hericium</taxon>
    </lineage>
</organism>
<dbReference type="AlphaFoldDB" id="A0A4Z0ABS2"/>
<dbReference type="InterPro" id="IPR036514">
    <property type="entry name" value="SGNH_hydro_sf"/>
</dbReference>
<protein>
    <recommendedName>
        <fullName evidence="3">SGNH hydrolase-type esterase domain-containing protein</fullName>
    </recommendedName>
</protein>
<dbReference type="SUPFAM" id="SSF52266">
    <property type="entry name" value="SGNH hydrolase"/>
    <property type="match status" value="1"/>
</dbReference>
<proteinExistence type="predicted"/>
<evidence type="ECO:0000313" key="2">
    <source>
        <dbReference type="Proteomes" id="UP000298061"/>
    </source>
</evidence>
<dbReference type="OrthoDB" id="1600564at2759"/>
<dbReference type="EMBL" id="SFCI01000056">
    <property type="protein sequence ID" value="TFY83058.1"/>
    <property type="molecule type" value="Genomic_DNA"/>
</dbReference>
<evidence type="ECO:0008006" key="3">
    <source>
        <dbReference type="Google" id="ProtNLM"/>
    </source>
</evidence>
<reference evidence="1 2" key="1">
    <citation type="submission" date="2019-02" db="EMBL/GenBank/DDBJ databases">
        <title>Genome sequencing of the rare red list fungi Hericium alpestre (H. flagellum).</title>
        <authorList>
            <person name="Buettner E."/>
            <person name="Kellner H."/>
        </authorList>
    </citation>
    <scope>NUCLEOTIDE SEQUENCE [LARGE SCALE GENOMIC DNA]</scope>
    <source>
        <strain evidence="1 2">DSM 108284</strain>
    </source>
</reference>
<gene>
    <name evidence="1" type="ORF">EWM64_g954</name>
</gene>